<dbReference type="InterPro" id="IPR019428">
    <property type="entry name" value="7TM_GPCR_serpentine_rcpt_Str"/>
</dbReference>
<name>A0AAV5TD27_9BILA</name>
<dbReference type="AlphaFoldDB" id="A0AAV5TD27"/>
<dbReference type="Proteomes" id="UP001432027">
    <property type="component" value="Unassembled WGS sequence"/>
</dbReference>
<comment type="caution">
    <text evidence="2">The sequence shown here is derived from an EMBL/GenBank/DDBJ whole genome shotgun (WGS) entry which is preliminary data.</text>
</comment>
<evidence type="ECO:0000313" key="2">
    <source>
        <dbReference type="EMBL" id="GMS93462.1"/>
    </source>
</evidence>
<dbReference type="EMBL" id="BTSX01000004">
    <property type="protein sequence ID" value="GMS93462.1"/>
    <property type="molecule type" value="Genomic_DNA"/>
</dbReference>
<sequence>SQATIVLADSVSIDFENHFVVGFDYDVRFNFLTSAQRFVQIGHPFLPTDSLRALYAVGSILPVIFNHVKQNAFSASQSKLHHRILMLMAQQAIVPFCFVYSLGLICNLSLLIRVDISFMGPIFILTTSIPPLLSCFSVIWLTNEYRQM</sequence>
<feature type="non-terminal residue" evidence="2">
    <location>
        <position position="148"/>
    </location>
</feature>
<keyword evidence="1" id="KW-1133">Transmembrane helix</keyword>
<dbReference type="Pfam" id="PF10326">
    <property type="entry name" value="7TM_GPCR_Str"/>
    <property type="match status" value="1"/>
</dbReference>
<keyword evidence="1" id="KW-0472">Membrane</keyword>
<evidence type="ECO:0000256" key="1">
    <source>
        <dbReference type="SAM" id="Phobius"/>
    </source>
</evidence>
<protein>
    <recommendedName>
        <fullName evidence="4">G protein-coupled receptor</fullName>
    </recommendedName>
</protein>
<feature type="transmembrane region" description="Helical" evidence="1">
    <location>
        <begin position="118"/>
        <end position="141"/>
    </location>
</feature>
<feature type="non-terminal residue" evidence="2">
    <location>
        <position position="1"/>
    </location>
</feature>
<keyword evidence="1" id="KW-0812">Transmembrane</keyword>
<keyword evidence="3" id="KW-1185">Reference proteome</keyword>
<proteinExistence type="predicted"/>
<gene>
    <name evidence="2" type="ORF">PENTCL1PPCAC_15637</name>
</gene>
<feature type="transmembrane region" description="Helical" evidence="1">
    <location>
        <begin position="92"/>
        <end position="112"/>
    </location>
</feature>
<evidence type="ECO:0008006" key="4">
    <source>
        <dbReference type="Google" id="ProtNLM"/>
    </source>
</evidence>
<accession>A0AAV5TD27</accession>
<evidence type="ECO:0000313" key="3">
    <source>
        <dbReference type="Proteomes" id="UP001432027"/>
    </source>
</evidence>
<reference evidence="2" key="1">
    <citation type="submission" date="2023-10" db="EMBL/GenBank/DDBJ databases">
        <title>Genome assembly of Pristionchus species.</title>
        <authorList>
            <person name="Yoshida K."/>
            <person name="Sommer R.J."/>
        </authorList>
    </citation>
    <scope>NUCLEOTIDE SEQUENCE</scope>
    <source>
        <strain evidence="2">RS0144</strain>
    </source>
</reference>
<organism evidence="2 3">
    <name type="scientific">Pristionchus entomophagus</name>
    <dbReference type="NCBI Taxonomy" id="358040"/>
    <lineage>
        <taxon>Eukaryota</taxon>
        <taxon>Metazoa</taxon>
        <taxon>Ecdysozoa</taxon>
        <taxon>Nematoda</taxon>
        <taxon>Chromadorea</taxon>
        <taxon>Rhabditida</taxon>
        <taxon>Rhabditina</taxon>
        <taxon>Diplogasteromorpha</taxon>
        <taxon>Diplogasteroidea</taxon>
        <taxon>Neodiplogasteridae</taxon>
        <taxon>Pristionchus</taxon>
    </lineage>
</organism>